<evidence type="ECO:0000313" key="6">
    <source>
        <dbReference type="Proteomes" id="UP000482800"/>
    </source>
</evidence>
<evidence type="ECO:0000313" key="5">
    <source>
        <dbReference type="EMBL" id="GFJ79837.1"/>
    </source>
</evidence>
<gene>
    <name evidence="5" type="ORF">Phou_040170</name>
</gene>
<keyword evidence="2" id="KW-0560">Oxidoreductase</keyword>
<dbReference type="Gene3D" id="3.40.50.720">
    <property type="entry name" value="NAD(P)-binding Rossmann-like Domain"/>
    <property type="match status" value="1"/>
</dbReference>
<dbReference type="InterPro" id="IPR036291">
    <property type="entry name" value="NAD(P)-bd_dom_sf"/>
</dbReference>
<keyword evidence="6" id="KW-1185">Reference proteome</keyword>
<dbReference type="NCBIfam" id="NF009386">
    <property type="entry name" value="PRK12745.1"/>
    <property type="match status" value="1"/>
</dbReference>
<dbReference type="PRINTS" id="PR00081">
    <property type="entry name" value="GDHRDH"/>
</dbReference>
<reference evidence="5 6" key="2">
    <citation type="submission" date="2020-03" db="EMBL/GenBank/DDBJ databases">
        <authorList>
            <person name="Ichikawa N."/>
            <person name="Kimura A."/>
            <person name="Kitahashi Y."/>
            <person name="Uohara A."/>
        </authorList>
    </citation>
    <scope>NUCLEOTIDE SEQUENCE [LARGE SCALE GENOMIC DNA]</scope>
    <source>
        <strain evidence="5 6">NBRC 108639</strain>
    </source>
</reference>
<comment type="caution">
    <text evidence="5">The sequence shown here is derived from an EMBL/GenBank/DDBJ whole genome shotgun (WGS) entry which is preliminary data.</text>
</comment>
<name>A0A6V8KDS3_9ACTN</name>
<dbReference type="EMBL" id="BLPF01000001">
    <property type="protein sequence ID" value="GFJ79837.1"/>
    <property type="molecule type" value="Genomic_DNA"/>
</dbReference>
<dbReference type="FunFam" id="3.40.50.720:FF:000084">
    <property type="entry name" value="Short-chain dehydrogenase reductase"/>
    <property type="match status" value="1"/>
</dbReference>
<evidence type="ECO:0000256" key="2">
    <source>
        <dbReference type="ARBA" id="ARBA00023002"/>
    </source>
</evidence>
<feature type="compositionally biased region" description="Polar residues" evidence="4">
    <location>
        <begin position="243"/>
        <end position="260"/>
    </location>
</feature>
<dbReference type="PANTHER" id="PTHR42760">
    <property type="entry name" value="SHORT-CHAIN DEHYDROGENASES/REDUCTASES FAMILY MEMBER"/>
    <property type="match status" value="1"/>
</dbReference>
<organism evidence="5 6">
    <name type="scientific">Phytohabitans houttuyneae</name>
    <dbReference type="NCBI Taxonomy" id="1076126"/>
    <lineage>
        <taxon>Bacteria</taxon>
        <taxon>Bacillati</taxon>
        <taxon>Actinomycetota</taxon>
        <taxon>Actinomycetes</taxon>
        <taxon>Micromonosporales</taxon>
        <taxon>Micromonosporaceae</taxon>
    </lineage>
</organism>
<dbReference type="GO" id="GO:0016616">
    <property type="term" value="F:oxidoreductase activity, acting on the CH-OH group of donors, NAD or NADP as acceptor"/>
    <property type="evidence" value="ECO:0007669"/>
    <property type="project" value="TreeGrafter"/>
</dbReference>
<evidence type="ECO:0000256" key="3">
    <source>
        <dbReference type="RuleBase" id="RU000363"/>
    </source>
</evidence>
<comment type="similarity">
    <text evidence="1 3">Belongs to the short-chain dehydrogenases/reductases (SDR) family.</text>
</comment>
<feature type="region of interest" description="Disordered" evidence="4">
    <location>
        <begin position="242"/>
        <end position="283"/>
    </location>
</feature>
<dbReference type="AlphaFoldDB" id="A0A6V8KDS3"/>
<dbReference type="SUPFAM" id="SSF51735">
    <property type="entry name" value="NAD(P)-binding Rossmann-fold domains"/>
    <property type="match status" value="1"/>
</dbReference>
<dbReference type="Proteomes" id="UP000482800">
    <property type="component" value="Unassembled WGS sequence"/>
</dbReference>
<protein>
    <submittedName>
        <fullName evidence="5">3-ketoacyl-ACP reductase</fullName>
    </submittedName>
</protein>
<dbReference type="RefSeq" id="WP_218579057.1">
    <property type="nucleotide sequence ID" value="NZ_BLPF01000001.1"/>
</dbReference>
<dbReference type="PANTHER" id="PTHR42760:SF133">
    <property type="entry name" value="3-OXOACYL-[ACYL-CARRIER-PROTEIN] REDUCTASE"/>
    <property type="match status" value="1"/>
</dbReference>
<sequence>MSPVAVVTGGSRGIGRGVVLALASSGYDVVINYARNAAAAKEVAALVDDAGQQAHLVQADIGEAADRQRLVDEAIGAFGHIDLLVNNAGVAPDVRADILEASEESFDRLVAINLKGPYFLTQLVARHMVEEVEAGALIKPKIVIISSVSAYAASVNRGDYCVTKAGLAMTAQLYAARLAQHGINVYEIRPGVIETDMTGVVREKYDDLIFNHGLTPIRRWGRPRTSARPWWQSRPTCCPSAPARSSTWMAASTSVPSENVNGAPAPRRRWGSADLPRSGPRAA</sequence>
<dbReference type="PRINTS" id="PR00080">
    <property type="entry name" value="SDRFAMILY"/>
</dbReference>
<proteinExistence type="inferred from homology"/>
<evidence type="ECO:0000256" key="1">
    <source>
        <dbReference type="ARBA" id="ARBA00006484"/>
    </source>
</evidence>
<evidence type="ECO:0000256" key="4">
    <source>
        <dbReference type="SAM" id="MobiDB-lite"/>
    </source>
</evidence>
<dbReference type="InterPro" id="IPR002347">
    <property type="entry name" value="SDR_fam"/>
</dbReference>
<dbReference type="Pfam" id="PF00106">
    <property type="entry name" value="adh_short"/>
    <property type="match status" value="1"/>
</dbReference>
<reference evidence="5 6" key="1">
    <citation type="submission" date="2020-03" db="EMBL/GenBank/DDBJ databases">
        <title>Whole genome shotgun sequence of Phytohabitans houttuyneae NBRC 108639.</title>
        <authorList>
            <person name="Komaki H."/>
            <person name="Tamura T."/>
        </authorList>
    </citation>
    <scope>NUCLEOTIDE SEQUENCE [LARGE SCALE GENOMIC DNA]</scope>
    <source>
        <strain evidence="5 6">NBRC 108639</strain>
    </source>
</reference>
<accession>A0A6V8KDS3</accession>